<dbReference type="RefSeq" id="WP_187073444.1">
    <property type="nucleotide sequence ID" value="NZ_JACRYL010000032.1"/>
</dbReference>
<dbReference type="Proteomes" id="UP000652755">
    <property type="component" value="Unassembled WGS sequence"/>
</dbReference>
<protein>
    <submittedName>
        <fullName evidence="1">DUF4287 domain-containing protein</fullName>
    </submittedName>
</protein>
<dbReference type="InterPro" id="IPR025629">
    <property type="entry name" value="DUF4287"/>
</dbReference>
<accession>A0ABR7KZ77</accession>
<keyword evidence="2" id="KW-1185">Reference proteome</keyword>
<proteinExistence type="predicted"/>
<sequence>MLFRDHQKKTGKTPEDFKDLAIAKGLFENDVLKSTVKAAEVIAWLKQDFDLGHGHSLALYHFIKGDL</sequence>
<name>A0ABR7KZ77_9SPHI</name>
<evidence type="ECO:0000313" key="2">
    <source>
        <dbReference type="Proteomes" id="UP000652755"/>
    </source>
</evidence>
<evidence type="ECO:0000313" key="1">
    <source>
        <dbReference type="EMBL" id="MBC6113018.1"/>
    </source>
</evidence>
<dbReference type="EMBL" id="JACRYL010000032">
    <property type="protein sequence ID" value="MBC6113018.1"/>
    <property type="molecule type" value="Genomic_DNA"/>
</dbReference>
<dbReference type="Pfam" id="PF14117">
    <property type="entry name" value="DUF4287"/>
    <property type="match status" value="1"/>
</dbReference>
<organism evidence="1 2">
    <name type="scientific">Pedobacter fastidiosus</name>
    <dbReference type="NCBI Taxonomy" id="2765361"/>
    <lineage>
        <taxon>Bacteria</taxon>
        <taxon>Pseudomonadati</taxon>
        <taxon>Bacteroidota</taxon>
        <taxon>Sphingobacteriia</taxon>
        <taxon>Sphingobacteriales</taxon>
        <taxon>Sphingobacteriaceae</taxon>
        <taxon>Pedobacter</taxon>
    </lineage>
</organism>
<reference evidence="1 2" key="1">
    <citation type="submission" date="2020-08" db="EMBL/GenBank/DDBJ databases">
        <authorList>
            <person name="Sun Q."/>
            <person name="Inoue M."/>
        </authorList>
    </citation>
    <scope>NUCLEOTIDE SEQUENCE [LARGE SCALE GENOMIC DNA]</scope>
    <source>
        <strain evidence="1 2">CCM 8938</strain>
    </source>
</reference>
<comment type="caution">
    <text evidence="1">The sequence shown here is derived from an EMBL/GenBank/DDBJ whole genome shotgun (WGS) entry which is preliminary data.</text>
</comment>
<gene>
    <name evidence="1" type="ORF">H7U22_21585</name>
</gene>